<feature type="transmembrane region" description="Helical" evidence="6">
    <location>
        <begin position="399"/>
        <end position="423"/>
    </location>
</feature>
<dbReference type="RefSeq" id="WP_344847252.1">
    <property type="nucleotide sequence ID" value="NZ_BAABDF010000007.1"/>
</dbReference>
<feature type="transmembrane region" description="Helical" evidence="6">
    <location>
        <begin position="22"/>
        <end position="40"/>
    </location>
</feature>
<evidence type="ECO:0000256" key="3">
    <source>
        <dbReference type="ARBA" id="ARBA00022692"/>
    </source>
</evidence>
<dbReference type="Pfam" id="PF03772">
    <property type="entry name" value="Competence"/>
    <property type="match status" value="1"/>
</dbReference>
<comment type="subcellular location">
    <subcellularLocation>
        <location evidence="1">Cell membrane</location>
        <topology evidence="1">Multi-pass membrane protein</topology>
    </subcellularLocation>
</comment>
<gene>
    <name evidence="9" type="ORF">GCM10022404_22660</name>
</gene>
<dbReference type="InterPro" id="IPR052159">
    <property type="entry name" value="Competence_DNA_uptake"/>
</dbReference>
<feature type="transmembrane region" description="Helical" evidence="6">
    <location>
        <begin position="47"/>
        <end position="64"/>
    </location>
</feature>
<feature type="transmembrane region" description="Helical" evidence="6">
    <location>
        <begin position="369"/>
        <end position="387"/>
    </location>
</feature>
<evidence type="ECO:0000256" key="2">
    <source>
        <dbReference type="ARBA" id="ARBA00022475"/>
    </source>
</evidence>
<dbReference type="PANTHER" id="PTHR30619:SF1">
    <property type="entry name" value="RECOMBINATION PROTEIN 2"/>
    <property type="match status" value="1"/>
</dbReference>
<reference evidence="10" key="1">
    <citation type="journal article" date="2019" name="Int. J. Syst. Evol. Microbiol.">
        <title>The Global Catalogue of Microorganisms (GCM) 10K type strain sequencing project: providing services to taxonomists for standard genome sequencing and annotation.</title>
        <authorList>
            <consortium name="The Broad Institute Genomics Platform"/>
            <consortium name="The Broad Institute Genome Sequencing Center for Infectious Disease"/>
            <person name="Wu L."/>
            <person name="Ma J."/>
        </authorList>
    </citation>
    <scope>NUCLEOTIDE SEQUENCE [LARGE SCALE GENOMIC DNA]</scope>
    <source>
        <strain evidence="10">JCM 17190</strain>
    </source>
</reference>
<keyword evidence="10" id="KW-1185">Reference proteome</keyword>
<feature type="transmembrane region" description="Helical" evidence="6">
    <location>
        <begin position="475"/>
        <end position="496"/>
    </location>
</feature>
<feature type="transmembrane region" description="Helical" evidence="6">
    <location>
        <begin position="303"/>
        <end position="324"/>
    </location>
</feature>
<evidence type="ECO:0000256" key="6">
    <source>
        <dbReference type="SAM" id="Phobius"/>
    </source>
</evidence>
<feature type="transmembrane region" description="Helical" evidence="6">
    <location>
        <begin position="265"/>
        <end position="291"/>
    </location>
</feature>
<accession>A0ABP7KBQ3</accession>
<keyword evidence="4 6" id="KW-1133">Transmembrane helix</keyword>
<dbReference type="PANTHER" id="PTHR30619">
    <property type="entry name" value="DNA INTERNALIZATION/COMPETENCE PROTEIN COMEC/REC2"/>
    <property type="match status" value="1"/>
</dbReference>
<comment type="caution">
    <text evidence="9">The sequence shown here is derived from an EMBL/GenBank/DDBJ whole genome shotgun (WGS) entry which is preliminary data.</text>
</comment>
<evidence type="ECO:0000313" key="9">
    <source>
        <dbReference type="EMBL" id="GAA3872245.1"/>
    </source>
</evidence>
<evidence type="ECO:0000256" key="4">
    <source>
        <dbReference type="ARBA" id="ARBA00022989"/>
    </source>
</evidence>
<evidence type="ECO:0000256" key="1">
    <source>
        <dbReference type="ARBA" id="ARBA00004651"/>
    </source>
</evidence>
<dbReference type="Pfam" id="PF13567">
    <property type="entry name" value="DUF4131"/>
    <property type="match status" value="1"/>
</dbReference>
<feature type="domain" description="DUF4131" evidence="8">
    <location>
        <begin position="43"/>
        <end position="198"/>
    </location>
</feature>
<evidence type="ECO:0000259" key="7">
    <source>
        <dbReference type="Pfam" id="PF03772"/>
    </source>
</evidence>
<keyword evidence="5 6" id="KW-0472">Membrane</keyword>
<feature type="transmembrane region" description="Helical" evidence="6">
    <location>
        <begin position="70"/>
        <end position="89"/>
    </location>
</feature>
<dbReference type="NCBIfam" id="TIGR00360">
    <property type="entry name" value="ComEC_N-term"/>
    <property type="match status" value="1"/>
</dbReference>
<evidence type="ECO:0000313" key="10">
    <source>
        <dbReference type="Proteomes" id="UP001399917"/>
    </source>
</evidence>
<dbReference type="InterPro" id="IPR025405">
    <property type="entry name" value="DUF4131"/>
</dbReference>
<keyword evidence="3 6" id="KW-0812">Transmembrane</keyword>
<protein>
    <submittedName>
        <fullName evidence="9">ComEC/Rec2 family competence protein</fullName>
    </submittedName>
</protein>
<name>A0ABP7KBQ3_9RHOB</name>
<feature type="domain" description="ComEC/Rec2-related protein" evidence="7">
    <location>
        <begin position="241"/>
        <end position="519"/>
    </location>
</feature>
<dbReference type="EMBL" id="BAABDF010000007">
    <property type="protein sequence ID" value="GAA3872245.1"/>
    <property type="molecule type" value="Genomic_DNA"/>
</dbReference>
<dbReference type="InterPro" id="IPR004477">
    <property type="entry name" value="ComEC_N"/>
</dbReference>
<sequence length="716" mass="76223">MRPLTTAALILLDGLDAQRGRLFLWLPIMLAMGIGLFFLLPLEPSRATLWIAAACTLAGALLAWRLPGYVAPPLIALLAIGIGFSVAGLRTHLIGEPVLTFRYYGPVEGRVIKIDRSASDALRLTFDQVTLRNMAPERTPKRVRISLHGDQTGFTPEPGMRLALTGHLSPPSGPTEPGGFDFQRMAWFDQLGAVGYTRVPVLRAGPTDEGALLLVHRVRQRLSNHLQAAIGGQEGAFAAAILTGDRAGISEETAESLRAANLSHLLAISGLHMGLLTGAVFFALRVALTLIPGAALHWPIKKYAALGALAAGAFYLALSGANVATERAFIMVAIMLAAVLVDRQAISLHSVALAALTILLLHPEVLTEPGFQMSFAATTALVTVFGVSRRLNFMATWPAWLRMFVTLVMSSAVAGIATAPVAAAHFNRIADYGLVANLFTVPLMGALIMPAALAALVLAPLGLSNLAFLVMKPAIAWILVVAETVSGWGGSVTRLASPAPETLPLIALGSLFVILWRGRWQRLGLIPVMAGFLLWSMQGRPDLLVSGDGGLVGRMGPEGRVLSKPKGSGFAALTWLENDGDLPVQARAAERVAVALHLGDIRVAHVTGRGWQERVDAACGPHDIVIVNQMWEGPMPRDCLLIDENSLRKSGALAFSLAGENVVLDTAYATAGTRLWNTPALRGSRATDARSARAQQGKEAARRILTPTSIRLADRK</sequence>
<feature type="transmembrane region" description="Helical" evidence="6">
    <location>
        <begin position="345"/>
        <end position="363"/>
    </location>
</feature>
<evidence type="ECO:0000256" key="5">
    <source>
        <dbReference type="ARBA" id="ARBA00023136"/>
    </source>
</evidence>
<keyword evidence="2" id="KW-1003">Cell membrane</keyword>
<organism evidence="9 10">
    <name type="scientific">Celeribacter arenosi</name>
    <dbReference type="NCBI Taxonomy" id="792649"/>
    <lineage>
        <taxon>Bacteria</taxon>
        <taxon>Pseudomonadati</taxon>
        <taxon>Pseudomonadota</taxon>
        <taxon>Alphaproteobacteria</taxon>
        <taxon>Rhodobacterales</taxon>
        <taxon>Roseobacteraceae</taxon>
        <taxon>Celeribacter</taxon>
    </lineage>
</organism>
<dbReference type="Proteomes" id="UP001399917">
    <property type="component" value="Unassembled WGS sequence"/>
</dbReference>
<evidence type="ECO:0000259" key="8">
    <source>
        <dbReference type="Pfam" id="PF13567"/>
    </source>
</evidence>
<feature type="transmembrane region" description="Helical" evidence="6">
    <location>
        <begin position="443"/>
        <end position="463"/>
    </location>
</feature>
<feature type="transmembrane region" description="Helical" evidence="6">
    <location>
        <begin position="502"/>
        <end position="520"/>
    </location>
</feature>
<proteinExistence type="predicted"/>